<comment type="similarity">
    <text evidence="1">Belongs to the UDP-glycosyltransferase family.</text>
</comment>
<keyword evidence="2" id="KW-0808">Transferase</keyword>
<dbReference type="EMBL" id="CAXAMN010001137">
    <property type="protein sequence ID" value="CAK8992809.1"/>
    <property type="molecule type" value="Genomic_DNA"/>
</dbReference>
<name>A0ABP0HUI9_9DINO</name>
<keyword evidence="4" id="KW-1185">Reference proteome</keyword>
<evidence type="ECO:0000313" key="4">
    <source>
        <dbReference type="Proteomes" id="UP001642484"/>
    </source>
</evidence>
<gene>
    <name evidence="3" type="ORF">CCMP2556_LOCUS3010</name>
</gene>
<dbReference type="PANTHER" id="PTHR11926">
    <property type="entry name" value="GLUCOSYL/GLUCURONOSYL TRANSFERASES"/>
    <property type="match status" value="1"/>
</dbReference>
<comment type="caution">
    <text evidence="3">The sequence shown here is derived from an EMBL/GenBank/DDBJ whole genome shotgun (WGS) entry which is preliminary data.</text>
</comment>
<protein>
    <submittedName>
        <fullName evidence="3">Uncharacterized protein</fullName>
    </submittedName>
</protein>
<evidence type="ECO:0000256" key="1">
    <source>
        <dbReference type="ARBA" id="ARBA00009995"/>
    </source>
</evidence>
<proteinExistence type="inferred from homology"/>
<organism evidence="3 4">
    <name type="scientific">Durusdinium trenchii</name>
    <dbReference type="NCBI Taxonomy" id="1381693"/>
    <lineage>
        <taxon>Eukaryota</taxon>
        <taxon>Sar</taxon>
        <taxon>Alveolata</taxon>
        <taxon>Dinophyceae</taxon>
        <taxon>Suessiales</taxon>
        <taxon>Symbiodiniaceae</taxon>
        <taxon>Durusdinium</taxon>
    </lineage>
</organism>
<dbReference type="SUPFAM" id="SSF53756">
    <property type="entry name" value="UDP-Glycosyltransferase/glycogen phosphorylase"/>
    <property type="match status" value="1"/>
</dbReference>
<evidence type="ECO:0000256" key="2">
    <source>
        <dbReference type="ARBA" id="ARBA00022679"/>
    </source>
</evidence>
<reference evidence="3 4" key="1">
    <citation type="submission" date="2024-02" db="EMBL/GenBank/DDBJ databases">
        <authorList>
            <person name="Chen Y."/>
            <person name="Shah S."/>
            <person name="Dougan E. K."/>
            <person name="Thang M."/>
            <person name="Chan C."/>
        </authorList>
    </citation>
    <scope>NUCLEOTIDE SEQUENCE [LARGE SCALE GENOMIC DNA]</scope>
</reference>
<sequence>MGQLWEVVGGATGGGILVREGEKLGSAELPQRLSTGAIIRQKELKGERLCFDLVCGDGPTTGWVSLKLKGRDLVVPYKDGAPFWLKPSRVKGRVLFLSIPWKGHIVHLRRIGQWFLGRPNYQMHFACMQGDKDELEKLGFEVHATNDDENICSDFFAVIEDGFREIVRSSATAQSQGGSTLWLHIVRHLADFADKKQDPMASFLSFCFRVLCIVKPDVVVCDGFCTMNNLVPAWCEAENIRLLPVHSPGIPEDMEKNMEKEGESIETQRKIPREIDAKAMGVSVEVIKALEQKVDPSQMPQVNSNELTLMGLMLTVGSLPPEMVGFMTAPLAKKLKVPIKVASTILKNLKTDNYVAEIYASTRSVVGQKTSKERVLFCSPLLPLPKPLEGGRLQRDRESFEATVAPIEKDLLEWLFCKEHTSPIVYVAFGSIVRPSKEMIEKLAKALDGDSWRVLWVLPQEIQSFLPTDRPNARRWRVEAFVPQADVLKCERIRCFLSHMGANSTTESLVCSVPMLCCPFYMDQFEWTWTVCEHLGAGLQIGKASSIEEIQLKLRRLLDEPQFTERAAWISQVMRSQAEGMLSKLGPDMEPPENTPLGVGASVAAAVILASLVKEHCVCALKNAVIAKLEGDSGGNMELAGQGLAATRPGISCSFLQQF</sequence>
<dbReference type="Proteomes" id="UP001642484">
    <property type="component" value="Unassembled WGS sequence"/>
</dbReference>
<dbReference type="PANTHER" id="PTHR11926:SF774">
    <property type="entry name" value="UDP-GLYCOSYLTRANSFERASE 85A1-RELATED"/>
    <property type="match status" value="1"/>
</dbReference>
<dbReference type="InterPro" id="IPR002213">
    <property type="entry name" value="UDP_glucos_trans"/>
</dbReference>
<dbReference type="Pfam" id="PF00201">
    <property type="entry name" value="UDPGT"/>
    <property type="match status" value="1"/>
</dbReference>
<dbReference type="Gene3D" id="3.40.50.2000">
    <property type="entry name" value="Glycogen Phosphorylase B"/>
    <property type="match status" value="1"/>
</dbReference>
<evidence type="ECO:0000313" key="3">
    <source>
        <dbReference type="EMBL" id="CAK8992809.1"/>
    </source>
</evidence>
<accession>A0ABP0HUI9</accession>
<dbReference type="CDD" id="cd03784">
    <property type="entry name" value="GT1_Gtf-like"/>
    <property type="match status" value="1"/>
</dbReference>